<evidence type="ECO:0000313" key="15">
    <source>
        <dbReference type="EMBL" id="NMK97869.1"/>
    </source>
</evidence>
<evidence type="ECO:0000313" key="16">
    <source>
        <dbReference type="EMBL" id="TBW76689.1"/>
    </source>
</evidence>
<evidence type="ECO:0000313" key="18">
    <source>
        <dbReference type="Proteomes" id="UP000538955"/>
    </source>
</evidence>
<evidence type="ECO:0000256" key="1">
    <source>
        <dbReference type="ARBA" id="ARBA00004651"/>
    </source>
</evidence>
<evidence type="ECO:0000256" key="10">
    <source>
        <dbReference type="ARBA" id="ARBA00023186"/>
    </source>
</evidence>
<dbReference type="RefSeq" id="WP_002432847.1">
    <property type="nucleotide sequence ID" value="NZ_AP014956.1"/>
</dbReference>
<comment type="function">
    <text evidence="12">Required for the insertion and/or proper folding and/or complex formation of integral membrane proteins into the membrane. Involved in integration of membrane proteins that insert both dependently and independently of the Sec translocase complex, as well as at least some lipoproteins.</text>
</comment>
<dbReference type="AlphaFoldDB" id="A0A7X9WF13"/>
<evidence type="ECO:0000313" key="17">
    <source>
        <dbReference type="Proteomes" id="UP000291949"/>
    </source>
</evidence>
<dbReference type="Proteomes" id="UP000538955">
    <property type="component" value="Unassembled WGS sequence"/>
</dbReference>
<evidence type="ECO:0000256" key="8">
    <source>
        <dbReference type="ARBA" id="ARBA00023136"/>
    </source>
</evidence>
<protein>
    <recommendedName>
        <fullName evidence="12">Membrane protein insertase YidC</fullName>
    </recommendedName>
    <alternativeName>
        <fullName evidence="12">Foldase YidC</fullName>
    </alternativeName>
    <alternativeName>
        <fullName evidence="12">Membrane integrase YidC</fullName>
    </alternativeName>
    <alternativeName>
        <fullName evidence="12">Membrane protein YidC</fullName>
    </alternativeName>
</protein>
<evidence type="ECO:0000256" key="12">
    <source>
        <dbReference type="HAMAP-Rule" id="MF_01811"/>
    </source>
</evidence>
<dbReference type="InterPro" id="IPR047196">
    <property type="entry name" value="YidC_ALB_C"/>
</dbReference>
<name>A0A7X9WF13_STACP</name>
<feature type="transmembrane region" description="Helical" evidence="12">
    <location>
        <begin position="54"/>
        <end position="75"/>
    </location>
</feature>
<keyword evidence="3 12" id="KW-1003">Cell membrane</keyword>
<keyword evidence="4 12" id="KW-0812">Transmembrane</keyword>
<evidence type="ECO:0000256" key="5">
    <source>
        <dbReference type="ARBA" id="ARBA00022729"/>
    </source>
</evidence>
<evidence type="ECO:0000256" key="6">
    <source>
        <dbReference type="ARBA" id="ARBA00022927"/>
    </source>
</evidence>
<dbReference type="EMBL" id="SCHC01000002">
    <property type="protein sequence ID" value="TBW76689.1"/>
    <property type="molecule type" value="Genomic_DNA"/>
</dbReference>
<comment type="caution">
    <text evidence="16">The sequence shown here is derived from an EMBL/GenBank/DDBJ whole genome shotgun (WGS) entry which is preliminary data.</text>
</comment>
<dbReference type="PANTHER" id="PTHR12428">
    <property type="entry name" value="OXA1"/>
    <property type="match status" value="1"/>
</dbReference>
<accession>A0A7X9WF13</accession>
<dbReference type="GO" id="GO:0005886">
    <property type="term" value="C:plasma membrane"/>
    <property type="evidence" value="ECO:0007669"/>
    <property type="project" value="UniProtKB-SubCell"/>
</dbReference>
<evidence type="ECO:0000256" key="4">
    <source>
        <dbReference type="ARBA" id="ARBA00022692"/>
    </source>
</evidence>
<keyword evidence="2 12" id="KW-0813">Transport</keyword>
<dbReference type="PRINTS" id="PR00701">
    <property type="entry name" value="60KDINNERMP"/>
</dbReference>
<dbReference type="InterPro" id="IPR001708">
    <property type="entry name" value="YidC/ALB3/OXA1/COX18"/>
</dbReference>
<feature type="transmembrane region" description="Helical" evidence="12">
    <location>
        <begin position="129"/>
        <end position="152"/>
    </location>
</feature>
<keyword evidence="6 12" id="KW-0653">Protein transport</keyword>
<keyword evidence="11 12" id="KW-0449">Lipoprotein</keyword>
<dbReference type="PANTHER" id="PTHR12428:SF65">
    <property type="entry name" value="CYTOCHROME C OXIDASE ASSEMBLY PROTEIN COX18, MITOCHONDRIAL"/>
    <property type="match status" value="1"/>
</dbReference>
<comment type="similarity">
    <text evidence="12">Belongs to the OXA1/ALB3/YidC family. Type 2 subfamily.</text>
</comment>
<keyword evidence="7 12" id="KW-1133">Transmembrane helix</keyword>
<evidence type="ECO:0000313" key="19">
    <source>
        <dbReference type="Proteomes" id="UP000550736"/>
    </source>
</evidence>
<evidence type="ECO:0000256" key="3">
    <source>
        <dbReference type="ARBA" id="ARBA00022475"/>
    </source>
</evidence>
<keyword evidence="5 12" id="KW-0732">Signal</keyword>
<evidence type="ECO:0000259" key="13">
    <source>
        <dbReference type="Pfam" id="PF02096"/>
    </source>
</evidence>
<dbReference type="GeneID" id="93668654"/>
<dbReference type="InterPro" id="IPR028055">
    <property type="entry name" value="YidC/Oxa/ALB_C"/>
</dbReference>
<dbReference type="HAMAP" id="MF_01811">
    <property type="entry name" value="YidC_type2"/>
    <property type="match status" value="1"/>
</dbReference>
<dbReference type="CDD" id="cd20070">
    <property type="entry name" value="5TM_YidC_Alb3"/>
    <property type="match status" value="1"/>
</dbReference>
<evidence type="ECO:0000256" key="9">
    <source>
        <dbReference type="ARBA" id="ARBA00023139"/>
    </source>
</evidence>
<dbReference type="GO" id="GO:0032977">
    <property type="term" value="F:membrane insertase activity"/>
    <property type="evidence" value="ECO:0007669"/>
    <property type="project" value="InterPro"/>
</dbReference>
<evidence type="ECO:0000256" key="11">
    <source>
        <dbReference type="ARBA" id="ARBA00023288"/>
    </source>
</evidence>
<evidence type="ECO:0000256" key="2">
    <source>
        <dbReference type="ARBA" id="ARBA00022448"/>
    </source>
</evidence>
<dbReference type="EMBL" id="JABBMI010000069">
    <property type="protein sequence ID" value="NMK54745.1"/>
    <property type="molecule type" value="Genomic_DNA"/>
</dbReference>
<dbReference type="PROSITE" id="PS51257">
    <property type="entry name" value="PROKAR_LIPOPROTEIN"/>
    <property type="match status" value="1"/>
</dbReference>
<sequence>MHKRLALILLSLIIFLAGCDYSKKENQTGFFYNLFVKPMDSLLHFLGRLFNDNYGLAIIVIVLIVRFILLPLMVIQVKNMHMMREKTNVVKPELDAIREKIKKADTQEERNAANQLLMKKYKSYGINPFKNMIGCFPVIIQIPILMGLYMSLKYPTSDGITKYPHFLWFNLTEPNLIMTIIAASMYFIQPLVNSIHYPKDQRKTYYVIMVVSPIFITYASLTSASALGLYWSISAAFLIVQMHLAHSYYGKQAKKEAAKLKDQLELNQANKTE</sequence>
<dbReference type="Proteomes" id="UP000550736">
    <property type="component" value="Unassembled WGS sequence"/>
</dbReference>
<keyword evidence="10 12" id="KW-0143">Chaperone</keyword>
<dbReference type="InterPro" id="IPR023060">
    <property type="entry name" value="YidC/YidC1/YidC2_Firmicutes"/>
</dbReference>
<reference evidence="18 19" key="2">
    <citation type="submission" date="2020-04" db="EMBL/GenBank/DDBJ databases">
        <title>The Epidemiology and Molecular Characteristics of Linezolid-Resistant Staphylococcus capitis in Huashan Hospital, Shanghai.</title>
        <authorList>
            <person name="Ding L."/>
            <person name="Li P."/>
            <person name="Yang Y."/>
            <person name="Lin D."/>
            <person name="Xu X."/>
        </authorList>
    </citation>
    <scope>NUCLEOTIDE SEQUENCE [LARGE SCALE GENOMIC DNA]</scope>
    <source>
        <strain evidence="15 19">12-86</strain>
        <strain evidence="14 18">17-84</strain>
    </source>
</reference>
<evidence type="ECO:0000256" key="7">
    <source>
        <dbReference type="ARBA" id="ARBA00022989"/>
    </source>
</evidence>
<proteinExistence type="inferred from homology"/>
<feature type="transmembrane region" description="Helical" evidence="12">
    <location>
        <begin position="172"/>
        <end position="192"/>
    </location>
</feature>
<keyword evidence="18" id="KW-1185">Reference proteome</keyword>
<dbReference type="NCBIfam" id="TIGR03592">
    <property type="entry name" value="yidC_oxa1_cterm"/>
    <property type="match status" value="1"/>
</dbReference>
<feature type="domain" description="Membrane insertase YidC/Oxa/ALB C-terminal" evidence="13">
    <location>
        <begin position="54"/>
        <end position="244"/>
    </location>
</feature>
<keyword evidence="8 12" id="KW-0472">Membrane</keyword>
<feature type="transmembrane region" description="Helical" evidence="12">
    <location>
        <begin position="227"/>
        <end position="245"/>
    </location>
</feature>
<organism evidence="16 17">
    <name type="scientific">Staphylococcus capitis</name>
    <dbReference type="NCBI Taxonomy" id="29388"/>
    <lineage>
        <taxon>Bacteria</taxon>
        <taxon>Bacillati</taxon>
        <taxon>Bacillota</taxon>
        <taxon>Bacilli</taxon>
        <taxon>Bacillales</taxon>
        <taxon>Staphylococcaceae</taxon>
        <taxon>Staphylococcus</taxon>
    </lineage>
</organism>
<gene>
    <name evidence="12 16" type="primary">yidC</name>
    <name evidence="16" type="ORF">EQ811_07415</name>
    <name evidence="15" type="ORF">HHM13_07170</name>
    <name evidence="14" type="ORF">HHM24_08425</name>
</gene>
<comment type="subcellular location">
    <subcellularLocation>
        <location evidence="1 12">Cell membrane</location>
        <topology evidence="1 12">Multi-pass membrane protein</topology>
    </subcellularLocation>
</comment>
<dbReference type="GO" id="GO:0051205">
    <property type="term" value="P:protein insertion into membrane"/>
    <property type="evidence" value="ECO:0007669"/>
    <property type="project" value="TreeGrafter"/>
</dbReference>
<dbReference type="Proteomes" id="UP000291949">
    <property type="component" value="Unassembled WGS sequence"/>
</dbReference>
<dbReference type="Pfam" id="PF02096">
    <property type="entry name" value="60KD_IMP"/>
    <property type="match status" value="1"/>
</dbReference>
<reference evidence="16 17" key="1">
    <citation type="journal article" date="2019" name="Sci. Transl. Med.">
        <title>Quorum sensing between bacterial species on the skin protects against epidermal injury in atopic dermatitis.</title>
        <authorList>
            <person name="Williams M.R."/>
        </authorList>
    </citation>
    <scope>NUCLEOTIDE SEQUENCE [LARGE SCALE GENOMIC DNA]</scope>
    <source>
        <strain evidence="16 17">H8</strain>
    </source>
</reference>
<dbReference type="EMBL" id="JABBLX010000023">
    <property type="protein sequence ID" value="NMK97869.1"/>
    <property type="molecule type" value="Genomic_DNA"/>
</dbReference>
<evidence type="ECO:0000313" key="14">
    <source>
        <dbReference type="EMBL" id="NMK54745.1"/>
    </source>
</evidence>
<feature type="transmembrane region" description="Helical" evidence="12">
    <location>
        <begin position="204"/>
        <end position="221"/>
    </location>
</feature>
<keyword evidence="9" id="KW-0564">Palmitate</keyword>
<dbReference type="GO" id="GO:0015031">
    <property type="term" value="P:protein transport"/>
    <property type="evidence" value="ECO:0007669"/>
    <property type="project" value="UniProtKB-KW"/>
</dbReference>